<feature type="signal peptide" evidence="3">
    <location>
        <begin position="1"/>
        <end position="29"/>
    </location>
</feature>
<evidence type="ECO:0000313" key="4">
    <source>
        <dbReference type="EMBL" id="KAG0560054.1"/>
    </source>
</evidence>
<keyword evidence="5" id="KW-1185">Reference proteome</keyword>
<dbReference type="PANTHER" id="PTHR33227">
    <property type="entry name" value="STIGMA-SPECIFIC STIG1-LIKE PROTEIN 3"/>
    <property type="match status" value="1"/>
</dbReference>
<comment type="similarity">
    <text evidence="1">Belongs to the STIG1 family.</text>
</comment>
<gene>
    <name evidence="4" type="ORF">KC19_10G150800</name>
</gene>
<dbReference type="PANTHER" id="PTHR33227:SF6">
    <property type="entry name" value="PROTEIN GRIM REAPER"/>
    <property type="match status" value="1"/>
</dbReference>
<evidence type="ECO:0000313" key="5">
    <source>
        <dbReference type="Proteomes" id="UP000822688"/>
    </source>
</evidence>
<reference evidence="4" key="1">
    <citation type="submission" date="2020-06" db="EMBL/GenBank/DDBJ databases">
        <title>WGS assembly of Ceratodon purpureus strain R40.</title>
        <authorList>
            <person name="Carey S.B."/>
            <person name="Jenkins J."/>
            <person name="Shu S."/>
            <person name="Lovell J.T."/>
            <person name="Sreedasyam A."/>
            <person name="Maumus F."/>
            <person name="Tiley G.P."/>
            <person name="Fernandez-Pozo N."/>
            <person name="Barry K."/>
            <person name="Chen C."/>
            <person name="Wang M."/>
            <person name="Lipzen A."/>
            <person name="Daum C."/>
            <person name="Saski C.A."/>
            <person name="Payton A.C."/>
            <person name="Mcbreen J.C."/>
            <person name="Conrad R.E."/>
            <person name="Kollar L.M."/>
            <person name="Olsson S."/>
            <person name="Huttunen S."/>
            <person name="Landis J.B."/>
            <person name="Wickett N.J."/>
            <person name="Johnson M.G."/>
            <person name="Rensing S.A."/>
            <person name="Grimwood J."/>
            <person name="Schmutz J."/>
            <person name="Mcdaniel S.F."/>
        </authorList>
    </citation>
    <scope>NUCLEOTIDE SEQUENCE</scope>
    <source>
        <strain evidence="4">R40</strain>
    </source>
</reference>
<evidence type="ECO:0000256" key="1">
    <source>
        <dbReference type="ARBA" id="ARBA00006010"/>
    </source>
</evidence>
<organism evidence="4 5">
    <name type="scientific">Ceratodon purpureus</name>
    <name type="common">Fire moss</name>
    <name type="synonym">Dicranum purpureum</name>
    <dbReference type="NCBI Taxonomy" id="3225"/>
    <lineage>
        <taxon>Eukaryota</taxon>
        <taxon>Viridiplantae</taxon>
        <taxon>Streptophyta</taxon>
        <taxon>Embryophyta</taxon>
        <taxon>Bryophyta</taxon>
        <taxon>Bryophytina</taxon>
        <taxon>Bryopsida</taxon>
        <taxon>Dicranidae</taxon>
        <taxon>Pseudoditrichales</taxon>
        <taxon>Ditrichaceae</taxon>
        <taxon>Ceratodon</taxon>
    </lineage>
</organism>
<protein>
    <submittedName>
        <fullName evidence="4">Uncharacterized protein</fullName>
    </submittedName>
</protein>
<dbReference type="AlphaFoldDB" id="A0A8T0GPB6"/>
<proteinExistence type="inferred from homology"/>
<accession>A0A8T0GPB6</accession>
<evidence type="ECO:0000256" key="3">
    <source>
        <dbReference type="SAM" id="SignalP"/>
    </source>
</evidence>
<keyword evidence="2 3" id="KW-0732">Signal</keyword>
<dbReference type="InterPro" id="IPR006969">
    <property type="entry name" value="Stig-like"/>
</dbReference>
<dbReference type="EMBL" id="CM026431">
    <property type="protein sequence ID" value="KAG0560054.1"/>
    <property type="molecule type" value="Genomic_DNA"/>
</dbReference>
<dbReference type="Proteomes" id="UP000822688">
    <property type="component" value="Chromosome 10"/>
</dbReference>
<evidence type="ECO:0000256" key="2">
    <source>
        <dbReference type="ARBA" id="ARBA00022729"/>
    </source>
</evidence>
<feature type="chain" id="PRO_5035898634" evidence="3">
    <location>
        <begin position="30"/>
        <end position="413"/>
    </location>
</feature>
<name>A0A8T0GPB6_CERPU</name>
<sequence length="413" mass="43133">MGGRHMQLLGAIWVTVVVAICAFSYKTDAHEYCRPGFATCHKGRLCKTQVSCDPQNCGKCGVRCPDAAHGQGKCEKGRCSLECQWRHGWRDCDSKKGNGCETNVDTNPKHCGECGKVCPDPPAHAIATCSRRDGCGIQCDAGFSKCGTQCLNLKTDAANCGTCGKVCPAPANGIANCSGGTCGVRCDDGFRLCGGECRNVDSDASNCGFCNNACLAPANATVTCSGGTCGFQCGTLMGKCSGGPLGDRCSNFREDVNDCGDCDRTCPTTDNGTAKCSSEVCSVECNAGFRQCNGECMDAVNNCGGCGIQCPTPTQAHAVAHCTEEGTCGFQCAPGFLNCNGECVDVSSDDFNCGDCGINCAFPLMQGCFCLNIPTRCRRACIHGACSTGCPIDDGDEFSTDPMACANRCEMRK</sequence>
<comment type="caution">
    <text evidence="4">The sequence shown here is derived from an EMBL/GenBank/DDBJ whole genome shotgun (WGS) entry which is preliminary data.</text>
</comment>